<evidence type="ECO:0000313" key="1">
    <source>
        <dbReference type="EMBL" id="SDN24185.1"/>
    </source>
</evidence>
<reference evidence="2" key="1">
    <citation type="submission" date="2016-10" db="EMBL/GenBank/DDBJ databases">
        <authorList>
            <person name="Varghese N."/>
            <person name="Submissions S."/>
        </authorList>
    </citation>
    <scope>NUCLEOTIDE SEQUENCE [LARGE SCALE GENOMIC DNA]</scope>
    <source>
        <strain evidence="2">CGMCC 1.10119</strain>
    </source>
</reference>
<gene>
    <name evidence="1" type="ORF">SAMN04487949_3740</name>
</gene>
<dbReference type="OrthoDB" id="10940at2157"/>
<proteinExistence type="predicted"/>
<dbReference type="AlphaFoldDB" id="A0A1G9ZSU7"/>
<dbReference type="STRING" id="660521.SAMN04487949_3740"/>
<dbReference type="InterPro" id="IPR001451">
    <property type="entry name" value="Hexapep"/>
</dbReference>
<protein>
    <submittedName>
        <fullName evidence="1">Carbonic anhydrase or acetyltransferase, isoleucine patch superfamily</fullName>
    </submittedName>
</protein>
<sequence>MQHPLDGHQPAVAVSAFVSEMSYLVGDVAVDERASLWPFTCLRGDGGATVVGSETNVQEFTMLHGAELGDEVTVGHNVVVDYATVEDHSLVGMQSAVLRGATVESNCIVAAGAVVLQGQTIPEGHMAYGAPAETKPLTDDQLDEIARVHEHYVELGQQYKSAGRFE</sequence>
<dbReference type="SUPFAM" id="SSF51161">
    <property type="entry name" value="Trimeric LpxA-like enzymes"/>
    <property type="match status" value="1"/>
</dbReference>
<dbReference type="InterPro" id="IPR050484">
    <property type="entry name" value="Transf_Hexapept/Carb_Anhydrase"/>
</dbReference>
<dbReference type="Gene3D" id="2.160.10.10">
    <property type="entry name" value="Hexapeptide repeat proteins"/>
    <property type="match status" value="1"/>
</dbReference>
<dbReference type="Pfam" id="PF14602">
    <property type="entry name" value="Hexapep_2"/>
    <property type="match status" value="2"/>
</dbReference>
<dbReference type="GO" id="GO:0016740">
    <property type="term" value="F:transferase activity"/>
    <property type="evidence" value="ECO:0007669"/>
    <property type="project" value="UniProtKB-KW"/>
</dbReference>
<evidence type="ECO:0000313" key="2">
    <source>
        <dbReference type="Proteomes" id="UP000199451"/>
    </source>
</evidence>
<dbReference type="PANTHER" id="PTHR13061:SF29">
    <property type="entry name" value="GAMMA CARBONIC ANHYDRASE-LIKE 1, MITOCHONDRIAL-RELATED"/>
    <property type="match status" value="1"/>
</dbReference>
<keyword evidence="2" id="KW-1185">Reference proteome</keyword>
<name>A0A1G9ZSU7_9EURY</name>
<keyword evidence="1" id="KW-0808">Transferase</keyword>
<dbReference type="CDD" id="cd04645">
    <property type="entry name" value="LbH_gamma_CA_like"/>
    <property type="match status" value="1"/>
</dbReference>
<dbReference type="InterPro" id="IPR011004">
    <property type="entry name" value="Trimer_LpxA-like_sf"/>
</dbReference>
<accession>A0A1G9ZSU7</accession>
<organism evidence="1 2">
    <name type="scientific">Halogranum gelatinilyticum</name>
    <dbReference type="NCBI Taxonomy" id="660521"/>
    <lineage>
        <taxon>Archaea</taxon>
        <taxon>Methanobacteriati</taxon>
        <taxon>Methanobacteriota</taxon>
        <taxon>Stenosarchaea group</taxon>
        <taxon>Halobacteria</taxon>
        <taxon>Halobacteriales</taxon>
        <taxon>Haloferacaceae</taxon>
    </lineage>
</organism>
<dbReference type="Proteomes" id="UP000199451">
    <property type="component" value="Unassembled WGS sequence"/>
</dbReference>
<dbReference type="PANTHER" id="PTHR13061">
    <property type="entry name" value="DYNACTIN SUBUNIT P25"/>
    <property type="match status" value="1"/>
</dbReference>
<dbReference type="InterPro" id="IPR047324">
    <property type="entry name" value="LbH_gamma_CA-like"/>
</dbReference>
<dbReference type="RefSeq" id="WP_089699978.1">
    <property type="nucleotide sequence ID" value="NZ_FNHL01000008.1"/>
</dbReference>
<dbReference type="EMBL" id="FNHL01000008">
    <property type="protein sequence ID" value="SDN24185.1"/>
    <property type="molecule type" value="Genomic_DNA"/>
</dbReference>